<protein>
    <submittedName>
        <fullName evidence="2">Uncharacterized protein</fullName>
    </submittedName>
</protein>
<accession>A0AC34FI87</accession>
<reference evidence="2" key="1">
    <citation type="submission" date="2022-11" db="UniProtKB">
        <authorList>
            <consortium name="WormBaseParasite"/>
        </authorList>
    </citation>
    <scope>IDENTIFICATION</scope>
</reference>
<dbReference type="Proteomes" id="UP000887579">
    <property type="component" value="Unplaced"/>
</dbReference>
<proteinExistence type="predicted"/>
<evidence type="ECO:0000313" key="1">
    <source>
        <dbReference type="Proteomes" id="UP000887579"/>
    </source>
</evidence>
<dbReference type="WBParaSite" id="ES5_v2.g17000.t1">
    <property type="protein sequence ID" value="ES5_v2.g17000.t1"/>
    <property type="gene ID" value="ES5_v2.g17000"/>
</dbReference>
<evidence type="ECO:0000313" key="2">
    <source>
        <dbReference type="WBParaSite" id="ES5_v2.g17000.t1"/>
    </source>
</evidence>
<sequence>MVPSSFRFLDVRYPHEIFDLEECFNFIRIKPQINFFFYRLGYLASPEYKIRLQSVTNNLLSTWSPKNKPPQIKFEGQTSESKEAIERLEELYNAQNM</sequence>
<name>A0AC34FI87_9BILA</name>
<organism evidence="1 2">
    <name type="scientific">Panagrolaimus sp. ES5</name>
    <dbReference type="NCBI Taxonomy" id="591445"/>
    <lineage>
        <taxon>Eukaryota</taxon>
        <taxon>Metazoa</taxon>
        <taxon>Ecdysozoa</taxon>
        <taxon>Nematoda</taxon>
        <taxon>Chromadorea</taxon>
        <taxon>Rhabditida</taxon>
        <taxon>Tylenchina</taxon>
        <taxon>Panagrolaimomorpha</taxon>
        <taxon>Panagrolaimoidea</taxon>
        <taxon>Panagrolaimidae</taxon>
        <taxon>Panagrolaimus</taxon>
    </lineage>
</organism>